<evidence type="ECO:0000313" key="12">
    <source>
        <dbReference type="Proteomes" id="UP001152766"/>
    </source>
</evidence>
<comment type="cofactor">
    <cofactor evidence="1">
        <name>Mg(2+)</name>
        <dbReference type="ChEBI" id="CHEBI:18420"/>
    </cofactor>
</comment>
<evidence type="ECO:0000256" key="10">
    <source>
        <dbReference type="ARBA" id="ARBA00048540"/>
    </source>
</evidence>
<sequence>MGSTRRAQALLGTLVDIEVQAPADVAEPALALAFRRVAEVHAAMSFHDAASDLRRVARAAAGTVLRVAPDTHAVLALALRLEAGSDGAFNPCCAAALVERGLLPRPDDALPGTATSLAEGIELLDDAQLRLRRPVWIDLGGIAKGHAVDAAVQALRDAGVAAGVVNAGGDLRTFGPQPLTVQLRDPRRPGLARPVAEIRDMACATSAWLLGACAAERSARAGASCEARPGAGEAWVGTHNEPATPHGPANRPGPSGWAWLGRMRCCSSLRARARGLLAPSLRPSQAQRGCHALPRRLLAQPDRRAAHLVGPARGVEDNPPMSVTVFAPCCAVADALTKVVWLRGAEAAPLLRAERAQALLWREQDEPLTL</sequence>
<dbReference type="EC" id="2.7.1.180" evidence="2"/>
<dbReference type="Gene3D" id="3.10.520.10">
    <property type="entry name" value="ApbE-like domains"/>
    <property type="match status" value="2"/>
</dbReference>
<name>A0A9X4R4U7_9BURK</name>
<dbReference type="GO" id="GO:0046872">
    <property type="term" value="F:metal ion binding"/>
    <property type="evidence" value="ECO:0007669"/>
    <property type="project" value="UniProtKB-KW"/>
</dbReference>
<dbReference type="Pfam" id="PF02424">
    <property type="entry name" value="ApbE"/>
    <property type="match status" value="1"/>
</dbReference>
<dbReference type="AlphaFoldDB" id="A0A9X4R4U7"/>
<keyword evidence="8" id="KW-0460">Magnesium</keyword>
<evidence type="ECO:0000256" key="9">
    <source>
        <dbReference type="ARBA" id="ARBA00031306"/>
    </source>
</evidence>
<evidence type="ECO:0000313" key="11">
    <source>
        <dbReference type="EMBL" id="MDG0862965.1"/>
    </source>
</evidence>
<protein>
    <recommendedName>
        <fullName evidence="3">FAD:protein FMN transferase</fullName>
        <ecNumber evidence="2">2.7.1.180</ecNumber>
    </recommendedName>
    <alternativeName>
        <fullName evidence="9">Flavin transferase</fullName>
    </alternativeName>
</protein>
<dbReference type="GO" id="GO:0016740">
    <property type="term" value="F:transferase activity"/>
    <property type="evidence" value="ECO:0007669"/>
    <property type="project" value="UniProtKB-KW"/>
</dbReference>
<dbReference type="RefSeq" id="WP_268152269.1">
    <property type="nucleotide sequence ID" value="NZ_JAPPUW010000015.1"/>
</dbReference>
<evidence type="ECO:0000256" key="2">
    <source>
        <dbReference type="ARBA" id="ARBA00011955"/>
    </source>
</evidence>
<evidence type="ECO:0000256" key="5">
    <source>
        <dbReference type="ARBA" id="ARBA00022679"/>
    </source>
</evidence>
<evidence type="ECO:0000256" key="1">
    <source>
        <dbReference type="ARBA" id="ARBA00001946"/>
    </source>
</evidence>
<comment type="caution">
    <text evidence="11">The sequence shown here is derived from an EMBL/GenBank/DDBJ whole genome shotgun (WGS) entry which is preliminary data.</text>
</comment>
<dbReference type="PANTHER" id="PTHR30040:SF2">
    <property type="entry name" value="FAD:PROTEIN FMN TRANSFERASE"/>
    <property type="match status" value="1"/>
</dbReference>
<organism evidence="11 12">
    <name type="scientific">Pelomonas aquatica</name>
    <dbReference type="NCBI Taxonomy" id="431058"/>
    <lineage>
        <taxon>Bacteria</taxon>
        <taxon>Pseudomonadati</taxon>
        <taxon>Pseudomonadota</taxon>
        <taxon>Betaproteobacteria</taxon>
        <taxon>Burkholderiales</taxon>
        <taxon>Sphaerotilaceae</taxon>
        <taxon>Roseateles</taxon>
    </lineage>
</organism>
<comment type="catalytic activity">
    <reaction evidence="10">
        <text>L-threonyl-[protein] + FAD = FMN-L-threonyl-[protein] + AMP + H(+)</text>
        <dbReference type="Rhea" id="RHEA:36847"/>
        <dbReference type="Rhea" id="RHEA-COMP:11060"/>
        <dbReference type="Rhea" id="RHEA-COMP:11061"/>
        <dbReference type="ChEBI" id="CHEBI:15378"/>
        <dbReference type="ChEBI" id="CHEBI:30013"/>
        <dbReference type="ChEBI" id="CHEBI:57692"/>
        <dbReference type="ChEBI" id="CHEBI:74257"/>
        <dbReference type="ChEBI" id="CHEBI:456215"/>
        <dbReference type="EC" id="2.7.1.180"/>
    </reaction>
</comment>
<keyword evidence="6" id="KW-0479">Metal-binding</keyword>
<reference evidence="11" key="1">
    <citation type="submission" date="2019-02" db="EMBL/GenBank/DDBJ databases">
        <title>Draft genome of the type strain Pelomonas aquatica CCUG 52575T.</title>
        <authorList>
            <person name="Gomila M."/>
            <person name="Lalucat J."/>
        </authorList>
    </citation>
    <scope>NUCLEOTIDE SEQUENCE</scope>
    <source>
        <strain evidence="11">CCUG 52575</strain>
    </source>
</reference>
<evidence type="ECO:0000256" key="7">
    <source>
        <dbReference type="ARBA" id="ARBA00022827"/>
    </source>
</evidence>
<keyword evidence="5 11" id="KW-0808">Transferase</keyword>
<dbReference type="PANTHER" id="PTHR30040">
    <property type="entry name" value="THIAMINE BIOSYNTHESIS LIPOPROTEIN APBE"/>
    <property type="match status" value="1"/>
</dbReference>
<dbReference type="Proteomes" id="UP001152766">
    <property type="component" value="Unassembled WGS sequence"/>
</dbReference>
<keyword evidence="7" id="KW-0274">FAD</keyword>
<gene>
    <name evidence="11" type="ORF">EXJ73_10825</name>
</gene>
<accession>A0A9X4R4U7</accession>
<evidence type="ECO:0000256" key="3">
    <source>
        <dbReference type="ARBA" id="ARBA00016337"/>
    </source>
</evidence>
<dbReference type="EMBL" id="SGUG01000013">
    <property type="protein sequence ID" value="MDG0862965.1"/>
    <property type="molecule type" value="Genomic_DNA"/>
</dbReference>
<keyword evidence="4" id="KW-0285">Flavoprotein</keyword>
<dbReference type="SUPFAM" id="SSF143631">
    <property type="entry name" value="ApbE-like"/>
    <property type="match status" value="2"/>
</dbReference>
<evidence type="ECO:0000256" key="4">
    <source>
        <dbReference type="ARBA" id="ARBA00022630"/>
    </source>
</evidence>
<evidence type="ECO:0000256" key="6">
    <source>
        <dbReference type="ARBA" id="ARBA00022723"/>
    </source>
</evidence>
<keyword evidence="12" id="KW-1185">Reference proteome</keyword>
<dbReference type="InterPro" id="IPR003374">
    <property type="entry name" value="ApbE-like_sf"/>
</dbReference>
<evidence type="ECO:0000256" key="8">
    <source>
        <dbReference type="ARBA" id="ARBA00022842"/>
    </source>
</evidence>
<dbReference type="InterPro" id="IPR024932">
    <property type="entry name" value="ApbE"/>
</dbReference>
<proteinExistence type="predicted"/>